<feature type="transmembrane region" description="Helical" evidence="1">
    <location>
        <begin position="56"/>
        <end position="76"/>
    </location>
</feature>
<sequence length="289" mass="32466">MSRTDAERARPERTRDDRVLRITRIVALLLLPFLIIAVILLFGFPDRTGELFAWPITPPLTAYLLASAYVGGIWVFARIVRARRWHRVVVAFPPVIVFTAALLIATLLHLDRFSQNLSFYTWFVLYITTPFVTAWLMWLQRGRDDGEPEIPDSRVPMVVRVLLILVGVASLLTGVVLFVIPTFVIPFWAWDVTPLTARVLGAVLSLPGVVSLWFLRDARWSSFRIVFQAQLVSLIAIGCSLFAGRDALHWDRPATPGFLALLGIAFVGYLALYVAMELRLRRAAASPGP</sequence>
<feature type="transmembrane region" description="Helical" evidence="1">
    <location>
        <begin position="120"/>
        <end position="140"/>
    </location>
</feature>
<name>A0ABV5T3D8_9MICO</name>
<keyword evidence="1" id="KW-1133">Transmembrane helix</keyword>
<dbReference type="EMBL" id="JBHMBE010000005">
    <property type="protein sequence ID" value="MFB9647088.1"/>
    <property type="molecule type" value="Genomic_DNA"/>
</dbReference>
<keyword evidence="1" id="KW-0472">Membrane</keyword>
<evidence type="ECO:0000313" key="3">
    <source>
        <dbReference type="Proteomes" id="UP001589611"/>
    </source>
</evidence>
<feature type="transmembrane region" description="Helical" evidence="1">
    <location>
        <begin position="257"/>
        <end position="276"/>
    </location>
</feature>
<accession>A0ABV5T3D8</accession>
<gene>
    <name evidence="2" type="ORF">ACFFPJ_14925</name>
</gene>
<dbReference type="RefSeq" id="WP_344711863.1">
    <property type="nucleotide sequence ID" value="NZ_BAAAWH010000001.1"/>
</dbReference>
<proteinExistence type="predicted"/>
<keyword evidence="1" id="KW-0812">Transmembrane</keyword>
<feature type="transmembrane region" description="Helical" evidence="1">
    <location>
        <begin position="21"/>
        <end position="44"/>
    </location>
</feature>
<feature type="transmembrane region" description="Helical" evidence="1">
    <location>
        <begin position="88"/>
        <end position="108"/>
    </location>
</feature>
<dbReference type="Proteomes" id="UP001589611">
    <property type="component" value="Unassembled WGS sequence"/>
</dbReference>
<evidence type="ECO:0000313" key="2">
    <source>
        <dbReference type="EMBL" id="MFB9647088.1"/>
    </source>
</evidence>
<feature type="transmembrane region" description="Helical" evidence="1">
    <location>
        <begin position="195"/>
        <end position="215"/>
    </location>
</feature>
<feature type="transmembrane region" description="Helical" evidence="1">
    <location>
        <begin position="161"/>
        <end position="189"/>
    </location>
</feature>
<protein>
    <submittedName>
        <fullName evidence="2">Uncharacterized protein</fullName>
    </submittedName>
</protein>
<keyword evidence="3" id="KW-1185">Reference proteome</keyword>
<comment type="caution">
    <text evidence="2">The sequence shown here is derived from an EMBL/GenBank/DDBJ whole genome shotgun (WGS) entry which is preliminary data.</text>
</comment>
<feature type="transmembrane region" description="Helical" evidence="1">
    <location>
        <begin position="227"/>
        <end position="245"/>
    </location>
</feature>
<evidence type="ECO:0000256" key="1">
    <source>
        <dbReference type="SAM" id="Phobius"/>
    </source>
</evidence>
<reference evidence="2 3" key="1">
    <citation type="submission" date="2024-09" db="EMBL/GenBank/DDBJ databases">
        <authorList>
            <person name="Sun Q."/>
            <person name="Mori K."/>
        </authorList>
    </citation>
    <scope>NUCLEOTIDE SEQUENCE [LARGE SCALE GENOMIC DNA]</scope>
    <source>
        <strain evidence="2 3">JCM 1342</strain>
    </source>
</reference>
<organism evidence="2 3">
    <name type="scientific">Microbacterium terregens</name>
    <dbReference type="NCBI Taxonomy" id="69363"/>
    <lineage>
        <taxon>Bacteria</taxon>
        <taxon>Bacillati</taxon>
        <taxon>Actinomycetota</taxon>
        <taxon>Actinomycetes</taxon>
        <taxon>Micrococcales</taxon>
        <taxon>Microbacteriaceae</taxon>
        <taxon>Microbacterium</taxon>
    </lineage>
</organism>